<gene>
    <name evidence="2" type="ORF">CHH67_22460</name>
</gene>
<organism evidence="2 3">
    <name type="scientific">Paenibacillus campinasensis</name>
    <dbReference type="NCBI Taxonomy" id="66347"/>
    <lineage>
        <taxon>Bacteria</taxon>
        <taxon>Bacillati</taxon>
        <taxon>Bacillota</taxon>
        <taxon>Bacilli</taxon>
        <taxon>Bacillales</taxon>
        <taxon>Paenibacillaceae</taxon>
        <taxon>Paenibacillus</taxon>
    </lineage>
</organism>
<dbReference type="RefSeq" id="WP_095267605.1">
    <property type="nucleotide sequence ID" value="NZ_NPBY01000079.1"/>
</dbReference>
<dbReference type="OrthoDB" id="1859224at2"/>
<dbReference type="SUPFAM" id="SSF47413">
    <property type="entry name" value="lambda repressor-like DNA-binding domains"/>
    <property type="match status" value="1"/>
</dbReference>
<accession>A0A268EH09</accession>
<evidence type="ECO:0000313" key="2">
    <source>
        <dbReference type="EMBL" id="PAD72406.1"/>
    </source>
</evidence>
<dbReference type="InterPro" id="IPR001387">
    <property type="entry name" value="Cro/C1-type_HTH"/>
</dbReference>
<dbReference type="SMART" id="SM00530">
    <property type="entry name" value="HTH_XRE"/>
    <property type="match status" value="1"/>
</dbReference>
<dbReference type="PROSITE" id="PS50943">
    <property type="entry name" value="HTH_CROC1"/>
    <property type="match status" value="1"/>
</dbReference>
<feature type="domain" description="HTH cro/C1-type" evidence="1">
    <location>
        <begin position="34"/>
        <end position="83"/>
    </location>
</feature>
<dbReference type="Gene3D" id="1.10.260.40">
    <property type="entry name" value="lambda repressor-like DNA-binding domains"/>
    <property type="match status" value="1"/>
</dbReference>
<protein>
    <recommendedName>
        <fullName evidence="1">HTH cro/C1-type domain-containing protein</fullName>
    </recommendedName>
</protein>
<evidence type="ECO:0000313" key="3">
    <source>
        <dbReference type="Proteomes" id="UP000215596"/>
    </source>
</evidence>
<dbReference type="EMBL" id="NPBY01000079">
    <property type="protein sequence ID" value="PAD72406.1"/>
    <property type="molecule type" value="Genomic_DNA"/>
</dbReference>
<dbReference type="CDD" id="cd00093">
    <property type="entry name" value="HTH_XRE"/>
    <property type="match status" value="1"/>
</dbReference>
<reference evidence="2 3" key="1">
    <citation type="submission" date="2017-07" db="EMBL/GenBank/DDBJ databases">
        <title>Isolation and whole genome analysis of endospore-forming bacteria from heroin.</title>
        <authorList>
            <person name="Kalinowski J."/>
            <person name="Ahrens B."/>
            <person name="Al-Dilaimi A."/>
            <person name="Winkler A."/>
            <person name="Wibberg D."/>
            <person name="Schleenbecker U."/>
            <person name="Ruckert C."/>
            <person name="Wolfel R."/>
            <person name="Grass G."/>
        </authorList>
    </citation>
    <scope>NUCLEOTIDE SEQUENCE [LARGE SCALE GENOMIC DNA]</scope>
    <source>
        <strain evidence="2 3">7537-G1</strain>
    </source>
</reference>
<dbReference type="Proteomes" id="UP000215596">
    <property type="component" value="Unassembled WGS sequence"/>
</dbReference>
<evidence type="ECO:0000259" key="1">
    <source>
        <dbReference type="PROSITE" id="PS50943"/>
    </source>
</evidence>
<dbReference type="InterPro" id="IPR010982">
    <property type="entry name" value="Lambda_DNA-bd_dom_sf"/>
</dbReference>
<sequence length="89" mass="10366">MKNMLKYFRTHFASWRSAYGTSCRALPYIRSCSRKGWSLGELARRIGISKSTLSSYDTIRTKNMPLRIALAISNALECSPIDLYIWKWR</sequence>
<comment type="caution">
    <text evidence="2">The sequence shown here is derived from an EMBL/GenBank/DDBJ whole genome shotgun (WGS) entry which is preliminary data.</text>
</comment>
<dbReference type="AlphaFoldDB" id="A0A268EH09"/>
<dbReference type="Pfam" id="PF13443">
    <property type="entry name" value="HTH_26"/>
    <property type="match status" value="1"/>
</dbReference>
<dbReference type="GO" id="GO:0003677">
    <property type="term" value="F:DNA binding"/>
    <property type="evidence" value="ECO:0007669"/>
    <property type="project" value="InterPro"/>
</dbReference>
<name>A0A268EH09_9BACL</name>
<proteinExistence type="predicted"/>